<dbReference type="Gene3D" id="2.50.20.10">
    <property type="entry name" value="Lipoprotein localisation LolA/LolB/LppX"/>
    <property type="match status" value="1"/>
</dbReference>
<dbReference type="RefSeq" id="WP_089281836.1">
    <property type="nucleotide sequence ID" value="NZ_FZOJ01000004.1"/>
</dbReference>
<dbReference type="AlphaFoldDB" id="A0A239BQA2"/>
<evidence type="ECO:0000313" key="1">
    <source>
        <dbReference type="EMBL" id="SNS09561.1"/>
    </source>
</evidence>
<sequence>MKYWKVIILLGLLLILVACKQPTNEEVYYEIQKKLSTMESYQCIAKIQVINQDQEREYIFQQSFKGPNQYRLEVLSPEGLKGNLTLYNGKTAWLRHPAINQTWRIDNFQQSPEQLMFIGYFLRNYVTSKESKFEIESFEGEDYLVMETKIPGGNYYFDHQKLWVDKKQKVPVKLYVYDEKNSVCFRVYYENFEYNPKLEDNLFHLMDEER</sequence>
<organism evidence="1 2">
    <name type="scientific">Anaerovirgula multivorans</name>
    <dbReference type="NCBI Taxonomy" id="312168"/>
    <lineage>
        <taxon>Bacteria</taxon>
        <taxon>Bacillati</taxon>
        <taxon>Bacillota</taxon>
        <taxon>Clostridia</taxon>
        <taxon>Peptostreptococcales</taxon>
        <taxon>Natronincolaceae</taxon>
        <taxon>Anaerovirgula</taxon>
    </lineage>
</organism>
<dbReference type="EMBL" id="FZOJ01000004">
    <property type="protein sequence ID" value="SNS09561.1"/>
    <property type="molecule type" value="Genomic_DNA"/>
</dbReference>
<dbReference type="OrthoDB" id="2047841at2"/>
<dbReference type="InterPro" id="IPR052944">
    <property type="entry name" value="Sporulation_related"/>
</dbReference>
<accession>A0A239BQA2</accession>
<dbReference type="PROSITE" id="PS51257">
    <property type="entry name" value="PROKAR_LIPOPROTEIN"/>
    <property type="match status" value="1"/>
</dbReference>
<keyword evidence="2" id="KW-1185">Reference proteome</keyword>
<dbReference type="PANTHER" id="PTHR37507:SF2">
    <property type="entry name" value="SPORULATION PROTEIN YDCC"/>
    <property type="match status" value="1"/>
</dbReference>
<gene>
    <name evidence="1" type="ORF">SAMN05446037_100439</name>
</gene>
<dbReference type="NCBIfam" id="NF041287">
    <property type="entry name" value="lipo_GerS_rel"/>
    <property type="match status" value="1"/>
</dbReference>
<reference evidence="1 2" key="1">
    <citation type="submission" date="2017-06" db="EMBL/GenBank/DDBJ databases">
        <authorList>
            <person name="Kim H.J."/>
            <person name="Triplett B.A."/>
        </authorList>
    </citation>
    <scope>NUCLEOTIDE SEQUENCE [LARGE SCALE GENOMIC DNA]</scope>
    <source>
        <strain evidence="1 2">SCA</strain>
    </source>
</reference>
<dbReference type="InterPro" id="IPR029046">
    <property type="entry name" value="LolA/LolB/LppX"/>
</dbReference>
<protein>
    <submittedName>
        <fullName evidence="1">Outer membrane lipoprotein-sorting protein</fullName>
    </submittedName>
</protein>
<name>A0A239BQA2_9FIRM</name>
<proteinExistence type="predicted"/>
<dbReference type="SUPFAM" id="SSF89392">
    <property type="entry name" value="Prokaryotic lipoproteins and lipoprotein localization factors"/>
    <property type="match status" value="1"/>
</dbReference>
<keyword evidence="1" id="KW-0449">Lipoprotein</keyword>
<dbReference type="Proteomes" id="UP000198304">
    <property type="component" value="Unassembled WGS sequence"/>
</dbReference>
<dbReference type="PANTHER" id="PTHR37507">
    <property type="entry name" value="SPORULATION PROTEIN YDCC"/>
    <property type="match status" value="1"/>
</dbReference>
<evidence type="ECO:0000313" key="2">
    <source>
        <dbReference type="Proteomes" id="UP000198304"/>
    </source>
</evidence>